<dbReference type="Gene3D" id="1.20.1070.10">
    <property type="entry name" value="Rhodopsin 7-helix transmembrane proteins"/>
    <property type="match status" value="1"/>
</dbReference>
<accession>A0A915JQ75</accession>
<evidence type="ECO:0000256" key="10">
    <source>
        <dbReference type="SAM" id="Phobius"/>
    </source>
</evidence>
<feature type="transmembrane region" description="Helical" evidence="10">
    <location>
        <begin position="209"/>
        <end position="234"/>
    </location>
</feature>
<dbReference type="InterPro" id="IPR000276">
    <property type="entry name" value="GPCR_Rhodpsn"/>
</dbReference>
<evidence type="ECO:0000256" key="1">
    <source>
        <dbReference type="ARBA" id="ARBA00004651"/>
    </source>
</evidence>
<dbReference type="GO" id="GO:0004930">
    <property type="term" value="F:G protein-coupled receptor activity"/>
    <property type="evidence" value="ECO:0007669"/>
    <property type="project" value="UniProtKB-KW"/>
</dbReference>
<evidence type="ECO:0000256" key="4">
    <source>
        <dbReference type="ARBA" id="ARBA00022989"/>
    </source>
</evidence>
<keyword evidence="3 10" id="KW-0812">Transmembrane</keyword>
<organism evidence="12 13">
    <name type="scientific">Romanomermis culicivorax</name>
    <name type="common">Nematode worm</name>
    <dbReference type="NCBI Taxonomy" id="13658"/>
    <lineage>
        <taxon>Eukaryota</taxon>
        <taxon>Metazoa</taxon>
        <taxon>Ecdysozoa</taxon>
        <taxon>Nematoda</taxon>
        <taxon>Enoplea</taxon>
        <taxon>Dorylaimia</taxon>
        <taxon>Mermithida</taxon>
        <taxon>Mermithoidea</taxon>
        <taxon>Mermithidae</taxon>
        <taxon>Romanomermis</taxon>
    </lineage>
</organism>
<keyword evidence="5" id="KW-0297">G-protein coupled receptor</keyword>
<reference evidence="13" key="1">
    <citation type="submission" date="2022-11" db="UniProtKB">
        <authorList>
            <consortium name="WormBaseParasite"/>
        </authorList>
    </citation>
    <scope>IDENTIFICATION</scope>
</reference>
<dbReference type="SUPFAM" id="SSF81321">
    <property type="entry name" value="Family A G protein-coupled receptor-like"/>
    <property type="match status" value="1"/>
</dbReference>
<dbReference type="Proteomes" id="UP000887565">
    <property type="component" value="Unplaced"/>
</dbReference>
<evidence type="ECO:0000256" key="9">
    <source>
        <dbReference type="ARBA" id="ARBA00023224"/>
    </source>
</evidence>
<evidence type="ECO:0000313" key="12">
    <source>
        <dbReference type="Proteomes" id="UP000887565"/>
    </source>
</evidence>
<dbReference type="PROSITE" id="PS50262">
    <property type="entry name" value="G_PROTEIN_RECEP_F1_2"/>
    <property type="match status" value="1"/>
</dbReference>
<evidence type="ECO:0000256" key="7">
    <source>
        <dbReference type="ARBA" id="ARBA00023170"/>
    </source>
</evidence>
<evidence type="ECO:0000313" key="13">
    <source>
        <dbReference type="WBParaSite" id="nRc.2.0.1.t28253-RA"/>
    </source>
</evidence>
<keyword evidence="9" id="KW-0807">Transducer</keyword>
<evidence type="ECO:0000259" key="11">
    <source>
        <dbReference type="PROSITE" id="PS50262"/>
    </source>
</evidence>
<dbReference type="GO" id="GO:0005886">
    <property type="term" value="C:plasma membrane"/>
    <property type="evidence" value="ECO:0007669"/>
    <property type="project" value="UniProtKB-SubCell"/>
</dbReference>
<dbReference type="PRINTS" id="PR00237">
    <property type="entry name" value="GPCRRHODOPSN"/>
</dbReference>
<sequence>RSSHLNGRTSAWLRRPLSINLLLSLSLAAADLFSGLLIILQLLLNRPDIYDYLQPHNCLILPAEILRLSSFSISVFHLLALAGNHFAGVVLPLHQRAWNTKIVKIGVVGFVWLLPPAILFVVTFSIPDQGFRSRDCENLSFVQQSFMFRNLISVLIFSPMFATIGIYVATVIYLRKTKNDPLLNASTKRPSKSDTTTMVNQRKKNNNKLFWTMILLMGTFILGWMPSVLIYLLICETCPFAISPDTWLFFVLVTFTFTLTIVKLCCNAFIYALRVTELRRALKLMHATCLWTLFRYEAYRDKATLEAMVAYK</sequence>
<comment type="subcellular location">
    <subcellularLocation>
        <location evidence="1">Cell membrane</location>
        <topology evidence="1">Multi-pass membrane protein</topology>
    </subcellularLocation>
</comment>
<keyword evidence="8" id="KW-0325">Glycoprotein</keyword>
<dbReference type="PANTHER" id="PTHR24246">
    <property type="entry name" value="OLFACTORY RECEPTOR AND ADENOSINE RECEPTOR"/>
    <property type="match status" value="1"/>
</dbReference>
<feature type="domain" description="G-protein coupled receptors family 1 profile" evidence="11">
    <location>
        <begin position="1"/>
        <end position="271"/>
    </location>
</feature>
<dbReference type="InterPro" id="IPR017452">
    <property type="entry name" value="GPCR_Rhodpsn_7TM"/>
</dbReference>
<dbReference type="OMA" id="RASICVK"/>
<keyword evidence="12" id="KW-1185">Reference proteome</keyword>
<dbReference type="WBParaSite" id="nRc.2.0.1.t28253-RA">
    <property type="protein sequence ID" value="nRc.2.0.1.t28253-RA"/>
    <property type="gene ID" value="nRc.2.0.1.g28253"/>
</dbReference>
<evidence type="ECO:0000256" key="8">
    <source>
        <dbReference type="ARBA" id="ARBA00023180"/>
    </source>
</evidence>
<evidence type="ECO:0000256" key="5">
    <source>
        <dbReference type="ARBA" id="ARBA00023040"/>
    </source>
</evidence>
<evidence type="ECO:0000256" key="3">
    <source>
        <dbReference type="ARBA" id="ARBA00022692"/>
    </source>
</evidence>
<feature type="transmembrane region" description="Helical" evidence="10">
    <location>
        <begin position="146"/>
        <end position="174"/>
    </location>
</feature>
<keyword evidence="6 10" id="KW-0472">Membrane</keyword>
<dbReference type="Pfam" id="PF00001">
    <property type="entry name" value="7tm_1"/>
    <property type="match status" value="1"/>
</dbReference>
<proteinExistence type="predicted"/>
<keyword evidence="7" id="KW-0675">Receptor</keyword>
<dbReference type="AlphaFoldDB" id="A0A915JQ75"/>
<feature type="transmembrane region" description="Helical" evidence="10">
    <location>
        <begin position="21"/>
        <end position="44"/>
    </location>
</feature>
<keyword evidence="4 10" id="KW-1133">Transmembrane helix</keyword>
<protein>
    <submittedName>
        <fullName evidence="13">G-protein coupled receptors family 1 profile domain-containing protein</fullName>
    </submittedName>
</protein>
<feature type="transmembrane region" description="Helical" evidence="10">
    <location>
        <begin position="246"/>
        <end position="273"/>
    </location>
</feature>
<dbReference type="CDD" id="cd00637">
    <property type="entry name" value="7tm_classA_rhodopsin-like"/>
    <property type="match status" value="1"/>
</dbReference>
<dbReference type="PANTHER" id="PTHR24246:SF27">
    <property type="entry name" value="ADENOSINE RECEPTOR, ISOFORM A"/>
    <property type="match status" value="1"/>
</dbReference>
<feature type="transmembrane region" description="Helical" evidence="10">
    <location>
        <begin position="105"/>
        <end position="126"/>
    </location>
</feature>
<evidence type="ECO:0000256" key="6">
    <source>
        <dbReference type="ARBA" id="ARBA00023136"/>
    </source>
</evidence>
<evidence type="ECO:0000256" key="2">
    <source>
        <dbReference type="ARBA" id="ARBA00022475"/>
    </source>
</evidence>
<name>A0A915JQ75_ROMCU</name>
<keyword evidence="2" id="KW-1003">Cell membrane</keyword>
<feature type="transmembrane region" description="Helical" evidence="10">
    <location>
        <begin position="71"/>
        <end position="93"/>
    </location>
</feature>